<organism evidence="2">
    <name type="scientific">freshwater metagenome</name>
    <dbReference type="NCBI Taxonomy" id="449393"/>
    <lineage>
        <taxon>unclassified sequences</taxon>
        <taxon>metagenomes</taxon>
        <taxon>ecological metagenomes</taxon>
    </lineage>
</organism>
<evidence type="ECO:0000256" key="1">
    <source>
        <dbReference type="SAM" id="MobiDB-lite"/>
    </source>
</evidence>
<feature type="region of interest" description="Disordered" evidence="1">
    <location>
        <begin position="175"/>
        <end position="197"/>
    </location>
</feature>
<feature type="compositionally biased region" description="Polar residues" evidence="1">
    <location>
        <begin position="179"/>
        <end position="189"/>
    </location>
</feature>
<reference evidence="2" key="1">
    <citation type="submission" date="2020-05" db="EMBL/GenBank/DDBJ databases">
        <authorList>
            <person name="Chiriac C."/>
            <person name="Salcher M."/>
            <person name="Ghai R."/>
            <person name="Kavagutti S V."/>
        </authorList>
    </citation>
    <scope>NUCLEOTIDE SEQUENCE</scope>
</reference>
<name>A0A6J6MD85_9ZZZZ</name>
<sequence length="197" mass="20847">MPRESTPQPFRPNSRRRSGIPIPRPLAIPIKSVPERIARHASLNALCPSLPISTKRFGAFSAAYEAAADAGVIAMSSAPVINIVGVREVTGACGPTAAQPTIEDMRLLSRRLNIVPPPAEWPTAPTFPGNKCPLNLLPFAVFSATTKSSAATAVAEILVLRFGSAAPLVPRNCERSPYSVKSTEATTKPQDARPDSG</sequence>
<gene>
    <name evidence="2" type="ORF">UFOPK2242_01452</name>
</gene>
<protein>
    <submittedName>
        <fullName evidence="2">Unannotated protein</fullName>
    </submittedName>
</protein>
<accession>A0A6J6MD85</accession>
<dbReference type="EMBL" id="CAEZWM010000230">
    <property type="protein sequence ID" value="CAB4670868.1"/>
    <property type="molecule type" value="Genomic_DNA"/>
</dbReference>
<feature type="region of interest" description="Disordered" evidence="1">
    <location>
        <begin position="1"/>
        <end position="21"/>
    </location>
</feature>
<dbReference type="AlphaFoldDB" id="A0A6J6MD85"/>
<evidence type="ECO:0000313" key="2">
    <source>
        <dbReference type="EMBL" id="CAB4670868.1"/>
    </source>
</evidence>
<proteinExistence type="predicted"/>